<comment type="catalytic activity">
    <reaction evidence="1 10">
        <text>ATP-dependent breakage, passage and rejoining of double-stranded DNA.</text>
        <dbReference type="EC" id="5.6.2.2"/>
    </reaction>
</comment>
<protein>
    <recommendedName>
        <fullName evidence="4">DNA topoisomerase (ATP-hydrolyzing)</fullName>
        <ecNumber evidence="4">5.6.2.2</ecNumber>
    </recommendedName>
</protein>
<keyword evidence="8 10" id="KW-0238">DNA-binding</keyword>
<feature type="domain" description="Topoisomerase 6 subunit A/Spo11 TOPRIM" evidence="13">
    <location>
        <begin position="264"/>
        <end position="370"/>
    </location>
</feature>
<dbReference type="GO" id="GO:0005524">
    <property type="term" value="F:ATP binding"/>
    <property type="evidence" value="ECO:0007669"/>
    <property type="project" value="InterPro"/>
</dbReference>
<evidence type="ECO:0000256" key="11">
    <source>
        <dbReference type="SAM" id="MobiDB-lite"/>
    </source>
</evidence>
<dbReference type="PANTHER" id="PTHR10848:SF0">
    <property type="entry name" value="MEIOTIC RECOMBINATION PROTEIN SPO11"/>
    <property type="match status" value="1"/>
</dbReference>
<dbReference type="InterPro" id="IPR034136">
    <property type="entry name" value="TOPRIM_Topo6A/Spo11"/>
</dbReference>
<gene>
    <name evidence="14" type="ORF">B0T16DRAFT_406408</name>
</gene>
<sequence>MFLSSFGSLCRNDGASSIASNEWYHYVTTDISWAEMYSITTRSQSRLAASHPSAASSPLSLPPSLSSLSSLPSSDYSSQSNTLVTIPPNGRHEEALSQIEGLLESIVDSLAEGEELTIPYRTARYGNDPSSQLEDQQSNFVRFPGRSIQEAQRFEAIFRIIELSHEALLSGDLITKRNIYYQNINLYKTQGVVDDMVDNIAFTLGVGREDLNIVAAARGLISGPIALFMRGGETVQCGLPTENGLLLPSIHAVEKVQFNATKWLLIIEKEATFRTLAASQYPDACAAGPGILVTAKGFPDLATRRFLSILHSVRPELAMFALVDYDPHGIAIMRTYKTGSKRLEHEDNVTVPGVRWLGIRSGDVLAHKLGFEGMGSQTSSGESTQDFSSQESLDPLNDGSQDRRPSKRPRLRGRDSSQSLGLLTVGDRKKAVDVMKDIYDNGEADSCAREQFSELQKMLMLNIKAEIQAVDDFGDITHWLDGALSRE</sequence>
<proteinExistence type="inferred from homology"/>
<dbReference type="InterPro" id="IPR013049">
    <property type="entry name" value="Spo11/TopoVI_A_N"/>
</dbReference>
<feature type="active site" description="O-(5'-phospho-DNA)-tyrosine intermediate" evidence="10">
    <location>
        <position position="181"/>
    </location>
</feature>
<keyword evidence="9 10" id="KW-0413">Isomerase</keyword>
<organism evidence="14 15">
    <name type="scientific">Cercophora newfieldiana</name>
    <dbReference type="NCBI Taxonomy" id="92897"/>
    <lineage>
        <taxon>Eukaryota</taxon>
        <taxon>Fungi</taxon>
        <taxon>Dikarya</taxon>
        <taxon>Ascomycota</taxon>
        <taxon>Pezizomycotina</taxon>
        <taxon>Sordariomycetes</taxon>
        <taxon>Sordariomycetidae</taxon>
        <taxon>Sordariales</taxon>
        <taxon>Lasiosphaeriaceae</taxon>
        <taxon>Cercophora</taxon>
    </lineage>
</organism>
<evidence type="ECO:0000256" key="9">
    <source>
        <dbReference type="ARBA" id="ARBA00023235"/>
    </source>
</evidence>
<dbReference type="Gene3D" id="1.10.10.10">
    <property type="entry name" value="Winged helix-like DNA-binding domain superfamily/Winged helix DNA-binding domain"/>
    <property type="match status" value="1"/>
</dbReference>
<evidence type="ECO:0000259" key="12">
    <source>
        <dbReference type="Pfam" id="PF04406"/>
    </source>
</evidence>
<dbReference type="GO" id="GO:0046872">
    <property type="term" value="F:metal ion binding"/>
    <property type="evidence" value="ECO:0007669"/>
    <property type="project" value="UniProtKB-KW"/>
</dbReference>
<evidence type="ECO:0000256" key="8">
    <source>
        <dbReference type="ARBA" id="ARBA00023125"/>
    </source>
</evidence>
<keyword evidence="15" id="KW-1185">Reference proteome</keyword>
<dbReference type="EMBL" id="JAULSV010000002">
    <property type="protein sequence ID" value="KAK0652552.1"/>
    <property type="molecule type" value="Genomic_DNA"/>
</dbReference>
<dbReference type="InterPro" id="IPR036078">
    <property type="entry name" value="Spo11/TopoVI_A_sf"/>
</dbReference>
<dbReference type="GO" id="GO:0000228">
    <property type="term" value="C:nuclear chromosome"/>
    <property type="evidence" value="ECO:0007669"/>
    <property type="project" value="TreeGrafter"/>
</dbReference>
<dbReference type="PROSITE" id="PS52041">
    <property type="entry name" value="TOPO_IIB"/>
    <property type="match status" value="1"/>
</dbReference>
<keyword evidence="7 10" id="KW-0799">Topoisomerase</keyword>
<accession>A0AA40CVV6</accession>
<dbReference type="GO" id="GO:0003918">
    <property type="term" value="F:DNA topoisomerase type II (double strand cut, ATP-hydrolyzing) activity"/>
    <property type="evidence" value="ECO:0007669"/>
    <property type="project" value="UniProtKB-UniRule"/>
</dbReference>
<dbReference type="Proteomes" id="UP001174936">
    <property type="component" value="Unassembled WGS sequence"/>
</dbReference>
<dbReference type="GO" id="GO:0042138">
    <property type="term" value="P:meiotic DNA double-strand break formation"/>
    <property type="evidence" value="ECO:0007669"/>
    <property type="project" value="TreeGrafter"/>
</dbReference>
<evidence type="ECO:0000256" key="5">
    <source>
        <dbReference type="ARBA" id="ARBA00022723"/>
    </source>
</evidence>
<comment type="similarity">
    <text evidence="3 10">Belongs to the TOP6A family.</text>
</comment>
<comment type="cofactor">
    <cofactor evidence="2">
        <name>Mg(2+)</name>
        <dbReference type="ChEBI" id="CHEBI:18420"/>
    </cofactor>
</comment>
<keyword evidence="6" id="KW-0460">Magnesium</keyword>
<evidence type="ECO:0000256" key="3">
    <source>
        <dbReference type="ARBA" id="ARBA00006559"/>
    </source>
</evidence>
<dbReference type="SUPFAM" id="SSF56726">
    <property type="entry name" value="DNA topoisomerase IV, alpha subunit"/>
    <property type="match status" value="1"/>
</dbReference>
<dbReference type="AlphaFoldDB" id="A0AA40CVV6"/>
<name>A0AA40CVV6_9PEZI</name>
<evidence type="ECO:0000256" key="10">
    <source>
        <dbReference type="PROSITE-ProRule" id="PRU01385"/>
    </source>
</evidence>
<keyword evidence="5" id="KW-0479">Metal-binding</keyword>
<comment type="caution">
    <text evidence="14">The sequence shown here is derived from an EMBL/GenBank/DDBJ whole genome shotgun (WGS) entry which is preliminary data.</text>
</comment>
<dbReference type="EC" id="5.6.2.2" evidence="4"/>
<evidence type="ECO:0000256" key="6">
    <source>
        <dbReference type="ARBA" id="ARBA00022842"/>
    </source>
</evidence>
<dbReference type="Pfam" id="PF04406">
    <property type="entry name" value="TP6A_N"/>
    <property type="match status" value="1"/>
</dbReference>
<dbReference type="Pfam" id="PF21180">
    <property type="entry name" value="TOP6A-Spo11_Toprim"/>
    <property type="match status" value="1"/>
</dbReference>
<feature type="domain" description="Spo11/DNA topoisomerase VI subunit A N-terminal" evidence="12">
    <location>
        <begin position="153"/>
        <end position="213"/>
    </location>
</feature>
<dbReference type="GO" id="GO:0000706">
    <property type="term" value="P:meiotic DNA double-strand break processing"/>
    <property type="evidence" value="ECO:0007669"/>
    <property type="project" value="TreeGrafter"/>
</dbReference>
<evidence type="ECO:0000313" key="14">
    <source>
        <dbReference type="EMBL" id="KAK0652552.1"/>
    </source>
</evidence>
<dbReference type="PRINTS" id="PR01550">
    <property type="entry name" value="TOP6AFAMILY"/>
</dbReference>
<dbReference type="CDD" id="cd00223">
    <property type="entry name" value="TOPRIM_TopoIIB_SPO"/>
    <property type="match status" value="1"/>
</dbReference>
<reference evidence="14" key="1">
    <citation type="submission" date="2023-06" db="EMBL/GenBank/DDBJ databases">
        <title>Genome-scale phylogeny and comparative genomics of the fungal order Sordariales.</title>
        <authorList>
            <consortium name="Lawrence Berkeley National Laboratory"/>
            <person name="Hensen N."/>
            <person name="Bonometti L."/>
            <person name="Westerberg I."/>
            <person name="Brannstrom I.O."/>
            <person name="Guillou S."/>
            <person name="Cros-Aarteil S."/>
            <person name="Calhoun S."/>
            <person name="Haridas S."/>
            <person name="Kuo A."/>
            <person name="Mondo S."/>
            <person name="Pangilinan J."/>
            <person name="Riley R."/>
            <person name="Labutti K."/>
            <person name="Andreopoulos B."/>
            <person name="Lipzen A."/>
            <person name="Chen C."/>
            <person name="Yanf M."/>
            <person name="Daum C."/>
            <person name="Ng V."/>
            <person name="Clum A."/>
            <person name="Steindorff A."/>
            <person name="Ohm R."/>
            <person name="Martin F."/>
            <person name="Silar P."/>
            <person name="Natvig D."/>
            <person name="Lalanne C."/>
            <person name="Gautier V."/>
            <person name="Ament-Velasquez S.L."/>
            <person name="Kruys A."/>
            <person name="Hutchinson M.I."/>
            <person name="Powell A.J."/>
            <person name="Barry K."/>
            <person name="Miller A.N."/>
            <person name="Grigoriev I.V."/>
            <person name="Debuchy R."/>
            <person name="Gladieux P."/>
            <person name="Thoren M.H."/>
            <person name="Johannesson H."/>
        </authorList>
    </citation>
    <scope>NUCLEOTIDE SEQUENCE</scope>
    <source>
        <strain evidence="14">SMH2532-1</strain>
    </source>
</reference>
<dbReference type="PANTHER" id="PTHR10848">
    <property type="entry name" value="MEIOTIC RECOMBINATION PROTEIN SPO11"/>
    <property type="match status" value="1"/>
</dbReference>
<evidence type="ECO:0000256" key="4">
    <source>
        <dbReference type="ARBA" id="ARBA00012895"/>
    </source>
</evidence>
<dbReference type="GO" id="GO:0007131">
    <property type="term" value="P:reciprocal meiotic recombination"/>
    <property type="evidence" value="ECO:0007669"/>
    <property type="project" value="TreeGrafter"/>
</dbReference>
<evidence type="ECO:0000256" key="7">
    <source>
        <dbReference type="ARBA" id="ARBA00023029"/>
    </source>
</evidence>
<dbReference type="GO" id="GO:0003677">
    <property type="term" value="F:DNA binding"/>
    <property type="evidence" value="ECO:0007669"/>
    <property type="project" value="UniProtKB-UniRule"/>
</dbReference>
<dbReference type="InterPro" id="IPR002815">
    <property type="entry name" value="Spo11/TopoVI_A"/>
</dbReference>
<dbReference type="Gene3D" id="3.40.1360.10">
    <property type="match status" value="1"/>
</dbReference>
<feature type="compositionally biased region" description="Polar residues" evidence="11">
    <location>
        <begin position="375"/>
        <end position="392"/>
    </location>
</feature>
<evidence type="ECO:0000256" key="2">
    <source>
        <dbReference type="ARBA" id="ARBA00001946"/>
    </source>
</evidence>
<evidence type="ECO:0000256" key="1">
    <source>
        <dbReference type="ARBA" id="ARBA00000185"/>
    </source>
</evidence>
<evidence type="ECO:0000259" key="13">
    <source>
        <dbReference type="Pfam" id="PF21180"/>
    </source>
</evidence>
<dbReference type="InterPro" id="IPR036388">
    <property type="entry name" value="WH-like_DNA-bd_sf"/>
</dbReference>
<feature type="region of interest" description="Disordered" evidence="11">
    <location>
        <begin position="373"/>
        <end position="419"/>
    </location>
</feature>
<evidence type="ECO:0000313" key="15">
    <source>
        <dbReference type="Proteomes" id="UP001174936"/>
    </source>
</evidence>